<protein>
    <submittedName>
        <fullName evidence="1">Uncharacterized protein</fullName>
    </submittedName>
</protein>
<reference evidence="1" key="2">
    <citation type="journal article" date="2015" name="Fish Shellfish Immunol.">
        <title>Early steps in the European eel (Anguilla anguilla)-Vibrio vulnificus interaction in the gills: Role of the RtxA13 toxin.</title>
        <authorList>
            <person name="Callol A."/>
            <person name="Pajuelo D."/>
            <person name="Ebbesson L."/>
            <person name="Teles M."/>
            <person name="MacKenzie S."/>
            <person name="Amaro C."/>
        </authorList>
    </citation>
    <scope>NUCLEOTIDE SEQUENCE</scope>
</reference>
<reference evidence="1" key="1">
    <citation type="submission" date="2014-11" db="EMBL/GenBank/DDBJ databases">
        <authorList>
            <person name="Amaro Gonzalez C."/>
        </authorList>
    </citation>
    <scope>NUCLEOTIDE SEQUENCE</scope>
</reference>
<sequence>MYIKFVNVKYVQWHTPDSSLKGGVFL</sequence>
<accession>A0A0E9RKI0</accession>
<name>A0A0E9RKI0_ANGAN</name>
<evidence type="ECO:0000313" key="1">
    <source>
        <dbReference type="EMBL" id="JAH28955.1"/>
    </source>
</evidence>
<organism evidence="1">
    <name type="scientific">Anguilla anguilla</name>
    <name type="common">European freshwater eel</name>
    <name type="synonym">Muraena anguilla</name>
    <dbReference type="NCBI Taxonomy" id="7936"/>
    <lineage>
        <taxon>Eukaryota</taxon>
        <taxon>Metazoa</taxon>
        <taxon>Chordata</taxon>
        <taxon>Craniata</taxon>
        <taxon>Vertebrata</taxon>
        <taxon>Euteleostomi</taxon>
        <taxon>Actinopterygii</taxon>
        <taxon>Neopterygii</taxon>
        <taxon>Teleostei</taxon>
        <taxon>Anguilliformes</taxon>
        <taxon>Anguillidae</taxon>
        <taxon>Anguilla</taxon>
    </lineage>
</organism>
<dbReference type="EMBL" id="GBXM01079622">
    <property type="protein sequence ID" value="JAH28955.1"/>
    <property type="molecule type" value="Transcribed_RNA"/>
</dbReference>
<dbReference type="AlphaFoldDB" id="A0A0E9RKI0"/>
<proteinExistence type="predicted"/>